<dbReference type="GO" id="GO:0016757">
    <property type="term" value="F:glycosyltransferase activity"/>
    <property type="evidence" value="ECO:0007669"/>
    <property type="project" value="InterPro"/>
</dbReference>
<dbReference type="STRING" id="402600.SAMN05216188_101120"/>
<organism evidence="4 5">
    <name type="scientific">Lentzea xinjiangensis</name>
    <dbReference type="NCBI Taxonomy" id="402600"/>
    <lineage>
        <taxon>Bacteria</taxon>
        <taxon>Bacillati</taxon>
        <taxon>Actinomycetota</taxon>
        <taxon>Actinomycetes</taxon>
        <taxon>Pseudonocardiales</taxon>
        <taxon>Pseudonocardiaceae</taxon>
        <taxon>Lentzea</taxon>
    </lineage>
</organism>
<dbReference type="AlphaFoldDB" id="A0A1H8ZQI4"/>
<dbReference type="Proteomes" id="UP000199352">
    <property type="component" value="Unassembled WGS sequence"/>
</dbReference>
<gene>
    <name evidence="4" type="ORF">SAMN05216188_101120</name>
</gene>
<keyword evidence="5" id="KW-1185">Reference proteome</keyword>
<evidence type="ECO:0000256" key="1">
    <source>
        <dbReference type="ARBA" id="ARBA00022679"/>
    </source>
</evidence>
<dbReference type="RefSeq" id="WP_089948227.1">
    <property type="nucleotide sequence ID" value="NZ_FOFR01000001.1"/>
</dbReference>
<feature type="domain" description="Glycosyl transferase family 1" evidence="3">
    <location>
        <begin position="196"/>
        <end position="281"/>
    </location>
</feature>
<keyword evidence="2" id="KW-0175">Coiled coil</keyword>
<dbReference type="Pfam" id="PF00534">
    <property type="entry name" value="Glycos_transf_1"/>
    <property type="match status" value="1"/>
</dbReference>
<name>A0A1H8ZQI4_9PSEU</name>
<dbReference type="InterPro" id="IPR001296">
    <property type="entry name" value="Glyco_trans_1"/>
</dbReference>
<evidence type="ECO:0000313" key="4">
    <source>
        <dbReference type="EMBL" id="SEP66645.1"/>
    </source>
</evidence>
<keyword evidence="1 4" id="KW-0808">Transferase</keyword>
<dbReference type="Gene3D" id="3.40.50.2000">
    <property type="entry name" value="Glycogen Phosphorylase B"/>
    <property type="match status" value="1"/>
</dbReference>
<feature type="coiled-coil region" evidence="2">
    <location>
        <begin position="333"/>
        <end position="432"/>
    </location>
</feature>
<accession>A0A1H8ZQI4</accession>
<evidence type="ECO:0000259" key="3">
    <source>
        <dbReference type="Pfam" id="PF00534"/>
    </source>
</evidence>
<dbReference type="SUPFAM" id="SSF53756">
    <property type="entry name" value="UDP-Glycosyltransferase/glycogen phosphorylase"/>
    <property type="match status" value="1"/>
</dbReference>
<protein>
    <submittedName>
        <fullName evidence="4">Glycosyl transferases group 1</fullName>
    </submittedName>
</protein>
<reference evidence="5" key="1">
    <citation type="submission" date="2016-10" db="EMBL/GenBank/DDBJ databases">
        <authorList>
            <person name="Varghese N."/>
            <person name="Submissions S."/>
        </authorList>
    </citation>
    <scope>NUCLEOTIDE SEQUENCE [LARGE SCALE GENOMIC DNA]</scope>
    <source>
        <strain evidence="5">CGMCC 4.3525</strain>
    </source>
</reference>
<proteinExistence type="predicted"/>
<evidence type="ECO:0000313" key="5">
    <source>
        <dbReference type="Proteomes" id="UP000199352"/>
    </source>
</evidence>
<dbReference type="OrthoDB" id="9801609at2"/>
<evidence type="ECO:0000256" key="2">
    <source>
        <dbReference type="SAM" id="Coils"/>
    </source>
</evidence>
<sequence>MSTMTRQVVYVVPDVTEPSGGVRAMYRHAELAGRTGFDAKVWHFAEGFQVGWFSSSAQVISGETCELGPDDLLVVPEVMVLDGFDPAPGVRKVVYNQNHYYTFDNFSGTDYPAWKPTPQVWAGSTASVDVLTALHPKLKVQLVPYVIDTELYRFAEERKRKVVLLPRKRPREAAVLTALFRNDKRFAGVEVVSLDDVTEQEVADELADASVFIALGRDEGFGLPVAEALCAGCVVIGYPAGGGAELFEAPGAHAVEDADVLAVVEKAAAVLAQEPPIEERRSYRAWIAERYSEESLVKHLQTAVAAATRTKAKGGTARHPLSQVVVPEADPASDQLERSLRFAEEQKAARERAESVATGLEDALGKALAELDESRRREYVVSQELHDLKNEYSELAKAAERLTALDEATTLLAEYARDNDRLNRRLDEEIREHLHWRTTLQDRIADLERSTSWRVTAPLRKATGVIKGGRNA</sequence>
<dbReference type="EMBL" id="FOFR01000001">
    <property type="protein sequence ID" value="SEP66645.1"/>
    <property type="molecule type" value="Genomic_DNA"/>
</dbReference>